<proteinExistence type="predicted"/>
<name>A0ABR9DC30_9GAMM</name>
<keyword evidence="2" id="KW-1185">Reference proteome</keyword>
<evidence type="ECO:0000313" key="2">
    <source>
        <dbReference type="Proteomes" id="UP000641152"/>
    </source>
</evidence>
<accession>A0ABR9DC30</accession>
<comment type="caution">
    <text evidence="1">The sequence shown here is derived from an EMBL/GenBank/DDBJ whole genome shotgun (WGS) entry which is preliminary data.</text>
</comment>
<evidence type="ECO:0000313" key="1">
    <source>
        <dbReference type="EMBL" id="MBD9360505.1"/>
    </source>
</evidence>
<protein>
    <submittedName>
        <fullName evidence="1">Uncharacterized protein</fullName>
    </submittedName>
</protein>
<reference evidence="1 2" key="1">
    <citation type="submission" date="2020-09" db="EMBL/GenBank/DDBJ databases">
        <title>Methylomonas albis sp. nov. and Methylomonas fluvii sp. nov.: Two cold-adapted methanotrophs from the River Elbe and an amended description of Methylovulum psychrotolerans strain Eb1.</title>
        <authorList>
            <person name="Bussmann I.K."/>
            <person name="Klings K.-W."/>
            <person name="Warnstedt J."/>
            <person name="Hoppert M."/>
            <person name="Saborowski A."/>
            <person name="Horn F."/>
            <person name="Liebner S."/>
        </authorList>
    </citation>
    <scope>NUCLEOTIDE SEQUENCE [LARGE SCALE GENOMIC DNA]</scope>
    <source>
        <strain evidence="1 2">EbB</strain>
    </source>
</reference>
<gene>
    <name evidence="1" type="ORF">EBB_08145</name>
</gene>
<dbReference type="Proteomes" id="UP000641152">
    <property type="component" value="Unassembled WGS sequence"/>
</dbReference>
<organism evidence="1 2">
    <name type="scientific">Methylomonas fluvii</name>
    <dbReference type="NCBI Taxonomy" id="1854564"/>
    <lineage>
        <taxon>Bacteria</taxon>
        <taxon>Pseudomonadati</taxon>
        <taxon>Pseudomonadota</taxon>
        <taxon>Gammaproteobacteria</taxon>
        <taxon>Methylococcales</taxon>
        <taxon>Methylococcaceae</taxon>
        <taxon>Methylomonas</taxon>
    </lineage>
</organism>
<dbReference type="RefSeq" id="WP_192393241.1">
    <property type="nucleotide sequence ID" value="NZ_CAJHIU010000001.1"/>
</dbReference>
<dbReference type="EMBL" id="JACXST010000001">
    <property type="protein sequence ID" value="MBD9360505.1"/>
    <property type="molecule type" value="Genomic_DNA"/>
</dbReference>
<sequence length="52" mass="5484">MNQEDWGGALLFQGLEGSGGFSLSRALADDGLIYGLIPQRLFAGLDLASNDL</sequence>